<organism evidence="1 2">
    <name type="scientific">Naganishia onofrii</name>
    <dbReference type="NCBI Taxonomy" id="1851511"/>
    <lineage>
        <taxon>Eukaryota</taxon>
        <taxon>Fungi</taxon>
        <taxon>Dikarya</taxon>
        <taxon>Basidiomycota</taxon>
        <taxon>Agaricomycotina</taxon>
        <taxon>Tremellomycetes</taxon>
        <taxon>Filobasidiales</taxon>
        <taxon>Filobasidiaceae</taxon>
        <taxon>Naganishia</taxon>
    </lineage>
</organism>
<gene>
    <name evidence="1" type="ORF">QFC24_000356</name>
</gene>
<dbReference type="EMBL" id="JASBWV010000001">
    <property type="protein sequence ID" value="KAJ9128065.1"/>
    <property type="molecule type" value="Genomic_DNA"/>
</dbReference>
<reference evidence="1" key="1">
    <citation type="submission" date="2023-04" db="EMBL/GenBank/DDBJ databases">
        <title>Draft Genome sequencing of Naganishia species isolated from polar environments using Oxford Nanopore Technology.</title>
        <authorList>
            <person name="Leo P."/>
            <person name="Venkateswaran K."/>
        </authorList>
    </citation>
    <scope>NUCLEOTIDE SEQUENCE</scope>
    <source>
        <strain evidence="1">DBVPG 5303</strain>
    </source>
</reference>
<dbReference type="Proteomes" id="UP001234202">
    <property type="component" value="Unassembled WGS sequence"/>
</dbReference>
<keyword evidence="2" id="KW-1185">Reference proteome</keyword>
<accession>A0ACC2XVP5</accession>
<proteinExistence type="predicted"/>
<name>A0ACC2XVP5_9TREE</name>
<sequence length="326" mass="36637">MRTAPARTRTTTPAQDEENGTDVAEDERLEEAEEVEEEEESSGFIRDMVGTMKRYWMKVMGEAHGRSHLITAKESFEIVNTFLHYLSHHHIFTPQEPRLLSSLSDTLTLSRTMLAQIKIAQLLADALPGTKEHTSWHAYALDWWVRIPAVEEDREWLVNGEMMRLCVERGFSPAREESMARNLEEARLAHEQAQVRGERDSVVVDAEEGQGYTGGVEWTEEDVARHAEGGDGDDAAAGTDVVVEDVDAAGWDTPIRPTDQQGKPFPQPPPTVLPPIPDPSYRRKPCSGIDLYSSSREQQSRTRSPKPLEHPSLGTSSQQNARLRRT</sequence>
<comment type="caution">
    <text evidence="1">The sequence shown here is derived from an EMBL/GenBank/DDBJ whole genome shotgun (WGS) entry which is preliminary data.</text>
</comment>
<protein>
    <submittedName>
        <fullName evidence="1">Uncharacterized protein</fullName>
    </submittedName>
</protein>
<evidence type="ECO:0000313" key="1">
    <source>
        <dbReference type="EMBL" id="KAJ9128065.1"/>
    </source>
</evidence>
<evidence type="ECO:0000313" key="2">
    <source>
        <dbReference type="Proteomes" id="UP001234202"/>
    </source>
</evidence>